<reference evidence="2 7" key="2">
    <citation type="submission" date="2020-07" db="EMBL/GenBank/DDBJ databases">
        <title>Mycobacterium kansasii (former subtype) with zoonotic potential isolated from diseased indoor pet cat, Japan.</title>
        <authorList>
            <person name="Fukano H."/>
            <person name="Terazono T."/>
            <person name="Hoshino Y."/>
        </authorList>
    </citation>
    <scope>NUCLEOTIDE SEQUENCE [LARGE SCALE GENOMIC DNA]</scope>
    <source>
        <strain evidence="2 7">Kuro-I</strain>
    </source>
</reference>
<feature type="region of interest" description="Disordered" evidence="1">
    <location>
        <begin position="1"/>
        <end position="27"/>
    </location>
</feature>
<dbReference type="Proteomes" id="UP000189229">
    <property type="component" value="Unassembled WGS sequence"/>
</dbReference>
<organism evidence="3 5">
    <name type="scientific">Mycobacterium kansasii</name>
    <dbReference type="NCBI Taxonomy" id="1768"/>
    <lineage>
        <taxon>Bacteria</taxon>
        <taxon>Bacillati</taxon>
        <taxon>Actinomycetota</taxon>
        <taxon>Actinomycetes</taxon>
        <taxon>Mycobacteriales</taxon>
        <taxon>Mycobacteriaceae</taxon>
        <taxon>Mycobacterium</taxon>
    </lineage>
</organism>
<dbReference type="Proteomes" id="UP000516380">
    <property type="component" value="Chromosome"/>
</dbReference>
<evidence type="ECO:0000313" key="5">
    <source>
        <dbReference type="Proteomes" id="UP000188532"/>
    </source>
</evidence>
<dbReference type="AlphaFoldDB" id="A0A1V3WD99"/>
<feature type="compositionally biased region" description="Low complexity" evidence="1">
    <location>
        <begin position="1"/>
        <end position="25"/>
    </location>
</feature>
<dbReference type="Proteomes" id="UP000188532">
    <property type="component" value="Unassembled WGS sequence"/>
</dbReference>
<evidence type="ECO:0000313" key="6">
    <source>
        <dbReference type="Proteomes" id="UP000189229"/>
    </source>
</evidence>
<evidence type="ECO:0000313" key="7">
    <source>
        <dbReference type="Proteomes" id="UP000516380"/>
    </source>
</evidence>
<evidence type="ECO:0000313" key="4">
    <source>
        <dbReference type="EMBL" id="OOK74194.1"/>
    </source>
</evidence>
<feature type="region of interest" description="Disordered" evidence="1">
    <location>
        <begin position="43"/>
        <end position="70"/>
    </location>
</feature>
<name>A0A1V3WD99_MYCKA</name>
<gene>
    <name evidence="3" type="ORF">BZL29_8281</name>
    <name evidence="4" type="ORF">BZL30_4580</name>
    <name evidence="2" type="ORF">NIIDMKKI_31350</name>
</gene>
<dbReference type="EMBL" id="MVBN01000013">
    <property type="protein sequence ID" value="OOK64396.1"/>
    <property type="molecule type" value="Genomic_DNA"/>
</dbReference>
<dbReference type="EMBL" id="MVBM01000004">
    <property type="protein sequence ID" value="OOK74194.1"/>
    <property type="molecule type" value="Genomic_DNA"/>
</dbReference>
<dbReference type="EMBL" id="AP023343">
    <property type="protein sequence ID" value="BCI87929.1"/>
    <property type="molecule type" value="Genomic_DNA"/>
</dbReference>
<evidence type="ECO:0000313" key="3">
    <source>
        <dbReference type="EMBL" id="OOK64396.1"/>
    </source>
</evidence>
<sequence length="70" mass="6654">MTAEIGAPAAGADDAADPAGGLPDADGADDVAMLVGVLVGDSPGRPSMSCEHPATSNGTATSMAIRIDSG</sequence>
<accession>A0A1V3WD99</accession>
<proteinExistence type="predicted"/>
<evidence type="ECO:0000313" key="2">
    <source>
        <dbReference type="EMBL" id="BCI87929.1"/>
    </source>
</evidence>
<reference evidence="5 6" key="1">
    <citation type="submission" date="2017-02" db="EMBL/GenBank/DDBJ databases">
        <title>Complete genome sequences of Mycobacterium kansasii strains isolated from rhesus macaques.</title>
        <authorList>
            <person name="Panda A."/>
            <person name="Nagaraj S."/>
            <person name="Zhao X."/>
            <person name="Tettelin H."/>
            <person name="Detolla L.J."/>
        </authorList>
    </citation>
    <scope>NUCLEOTIDE SEQUENCE [LARGE SCALE GENOMIC DNA]</scope>
    <source>
        <strain evidence="3 5">11-3469</strain>
        <strain evidence="4 6">11-3813</strain>
    </source>
</reference>
<keyword evidence="7" id="KW-1185">Reference proteome</keyword>
<protein>
    <submittedName>
        <fullName evidence="3">Uncharacterized protein</fullName>
    </submittedName>
</protein>
<evidence type="ECO:0000256" key="1">
    <source>
        <dbReference type="SAM" id="MobiDB-lite"/>
    </source>
</evidence>